<evidence type="ECO:0000313" key="3">
    <source>
        <dbReference type="Proteomes" id="UP000814243"/>
    </source>
</evidence>
<dbReference type="AlphaFoldDB" id="A0A922M201"/>
<organism evidence="2 3">
    <name type="scientific">Spodoptera exigua</name>
    <name type="common">Beet armyworm</name>
    <name type="synonym">Noctua fulgens</name>
    <dbReference type="NCBI Taxonomy" id="7107"/>
    <lineage>
        <taxon>Eukaryota</taxon>
        <taxon>Metazoa</taxon>
        <taxon>Ecdysozoa</taxon>
        <taxon>Arthropoda</taxon>
        <taxon>Hexapoda</taxon>
        <taxon>Insecta</taxon>
        <taxon>Pterygota</taxon>
        <taxon>Neoptera</taxon>
        <taxon>Endopterygota</taxon>
        <taxon>Lepidoptera</taxon>
        <taxon>Glossata</taxon>
        <taxon>Ditrysia</taxon>
        <taxon>Noctuoidea</taxon>
        <taxon>Noctuidae</taxon>
        <taxon>Amphipyrinae</taxon>
        <taxon>Spodoptera</taxon>
    </lineage>
</organism>
<proteinExistence type="predicted"/>
<dbReference type="EMBL" id="JACEFF010000907">
    <property type="protein sequence ID" value="KAH9628543.1"/>
    <property type="molecule type" value="Genomic_DNA"/>
</dbReference>
<protein>
    <submittedName>
        <fullName evidence="2">Uncharacterized protein</fullName>
    </submittedName>
</protein>
<feature type="region of interest" description="Disordered" evidence="1">
    <location>
        <begin position="95"/>
        <end position="187"/>
    </location>
</feature>
<sequence>MESIPPLSLEDCVPGAMLEVIVGEVYSPSHFWLIRLGEQYNIAMEDMMDDMTHPILYIVKKRVNNQEELLEVLLIDTRQAEDRCVSAALVRAGHADPRPDSSLRVSPSRSASSASLSDLSASASELQGAPPRRLRTWDADAAPPAPPRPRAAPAAPAGAAAAARAAGARLPAPAPPGARPGAARLTC</sequence>
<dbReference type="Proteomes" id="UP000814243">
    <property type="component" value="Unassembled WGS sequence"/>
</dbReference>
<evidence type="ECO:0000256" key="1">
    <source>
        <dbReference type="SAM" id="MobiDB-lite"/>
    </source>
</evidence>
<feature type="compositionally biased region" description="Low complexity" evidence="1">
    <location>
        <begin position="151"/>
        <end position="171"/>
    </location>
</feature>
<accession>A0A922M201</accession>
<name>A0A922M201_SPOEX</name>
<evidence type="ECO:0000313" key="2">
    <source>
        <dbReference type="EMBL" id="KAH9628543.1"/>
    </source>
</evidence>
<feature type="compositionally biased region" description="Low complexity" evidence="1">
    <location>
        <begin position="102"/>
        <end position="124"/>
    </location>
</feature>
<comment type="caution">
    <text evidence="2">The sequence shown here is derived from an EMBL/GenBank/DDBJ whole genome shotgun (WGS) entry which is preliminary data.</text>
</comment>
<gene>
    <name evidence="2" type="ORF">HF086_001150</name>
</gene>
<reference evidence="2" key="1">
    <citation type="journal article" date="2021" name="G3 (Bethesda)">
        <title>Genome and transcriptome analysis of the beet armyworm Spodoptera exigua reveals targets for pest control. .</title>
        <authorList>
            <person name="Simon S."/>
            <person name="Breeschoten T."/>
            <person name="Jansen H.J."/>
            <person name="Dirks R.P."/>
            <person name="Schranz M.E."/>
            <person name="Ros V.I.D."/>
        </authorList>
    </citation>
    <scope>NUCLEOTIDE SEQUENCE</scope>
    <source>
        <strain evidence="2">TB_SE_WUR_2020</strain>
    </source>
</reference>